<sequence length="112" mass="13508">MHKLLMEEAELAKREDEKRERGNNEWEQWQKENQLKLTEPIVPEEFGQFVYGIGKQKRLRDASTSESDAEMVKRIKKLLRTAETKRKRNHCMDSINKTQANRKHWHKTEQMD</sequence>
<accession>A0ABD2HRM2</accession>
<name>A0ABD2HRM2_HETSC</name>
<organism evidence="2 3">
    <name type="scientific">Heterodera schachtii</name>
    <name type="common">Sugarbeet cyst nematode worm</name>
    <name type="synonym">Tylenchus schachtii</name>
    <dbReference type="NCBI Taxonomy" id="97005"/>
    <lineage>
        <taxon>Eukaryota</taxon>
        <taxon>Metazoa</taxon>
        <taxon>Ecdysozoa</taxon>
        <taxon>Nematoda</taxon>
        <taxon>Chromadorea</taxon>
        <taxon>Rhabditida</taxon>
        <taxon>Tylenchina</taxon>
        <taxon>Tylenchomorpha</taxon>
        <taxon>Tylenchoidea</taxon>
        <taxon>Heteroderidae</taxon>
        <taxon>Heteroderinae</taxon>
        <taxon>Heterodera</taxon>
    </lineage>
</organism>
<gene>
    <name evidence="2" type="ORF">niasHS_016665</name>
</gene>
<feature type="region of interest" description="Disordered" evidence="1">
    <location>
        <begin position="1"/>
        <end position="26"/>
    </location>
</feature>
<comment type="caution">
    <text evidence="2">The sequence shown here is derived from an EMBL/GenBank/DDBJ whole genome shotgun (WGS) entry which is preliminary data.</text>
</comment>
<reference evidence="2 3" key="1">
    <citation type="submission" date="2024-10" db="EMBL/GenBank/DDBJ databases">
        <authorList>
            <person name="Kim D."/>
        </authorList>
    </citation>
    <scope>NUCLEOTIDE SEQUENCE [LARGE SCALE GENOMIC DNA]</scope>
    <source>
        <strain evidence="2">Taebaek</strain>
    </source>
</reference>
<dbReference type="Proteomes" id="UP001620645">
    <property type="component" value="Unassembled WGS sequence"/>
</dbReference>
<evidence type="ECO:0000313" key="2">
    <source>
        <dbReference type="EMBL" id="KAL3070799.1"/>
    </source>
</evidence>
<protein>
    <submittedName>
        <fullName evidence="2">Uncharacterized protein</fullName>
    </submittedName>
</protein>
<evidence type="ECO:0000256" key="1">
    <source>
        <dbReference type="SAM" id="MobiDB-lite"/>
    </source>
</evidence>
<evidence type="ECO:0000313" key="3">
    <source>
        <dbReference type="Proteomes" id="UP001620645"/>
    </source>
</evidence>
<proteinExistence type="predicted"/>
<keyword evidence="3" id="KW-1185">Reference proteome</keyword>
<feature type="region of interest" description="Disordered" evidence="1">
    <location>
        <begin position="84"/>
        <end position="112"/>
    </location>
</feature>
<dbReference type="AlphaFoldDB" id="A0ABD2HRM2"/>
<dbReference type="EMBL" id="JBICCN010000405">
    <property type="protein sequence ID" value="KAL3070799.1"/>
    <property type="molecule type" value="Genomic_DNA"/>
</dbReference>